<dbReference type="InterPro" id="IPR020094">
    <property type="entry name" value="TruA/RsuA/RluB/E/F_N"/>
</dbReference>
<dbReference type="GO" id="GO:0003723">
    <property type="term" value="F:RNA binding"/>
    <property type="evidence" value="ECO:0007669"/>
    <property type="project" value="UniProtKB-KW"/>
</dbReference>
<dbReference type="Proteomes" id="UP000198519">
    <property type="component" value="Unassembled WGS sequence"/>
</dbReference>
<dbReference type="PANTHER" id="PTHR47683:SF4">
    <property type="entry name" value="PSEUDOURIDINE SYNTHASE"/>
    <property type="match status" value="1"/>
</dbReference>
<dbReference type="GO" id="GO:0005829">
    <property type="term" value="C:cytosol"/>
    <property type="evidence" value="ECO:0007669"/>
    <property type="project" value="UniProtKB-ARBA"/>
</dbReference>
<reference evidence="10" key="1">
    <citation type="submission" date="2016-10" db="EMBL/GenBank/DDBJ databases">
        <authorList>
            <person name="Varghese N."/>
            <person name="Submissions S."/>
        </authorList>
    </citation>
    <scope>NUCLEOTIDE SEQUENCE [LARGE SCALE GENOMIC DNA]</scope>
    <source>
        <strain evidence="10">CGMCC 1.7061</strain>
    </source>
</reference>
<organism evidence="9 10">
    <name type="scientific">Marinobacter zhejiangensis</name>
    <dbReference type="NCBI Taxonomy" id="488535"/>
    <lineage>
        <taxon>Bacteria</taxon>
        <taxon>Pseudomonadati</taxon>
        <taxon>Pseudomonadota</taxon>
        <taxon>Gammaproteobacteria</taxon>
        <taxon>Pseudomonadales</taxon>
        <taxon>Marinobacteraceae</taxon>
        <taxon>Marinobacter</taxon>
    </lineage>
</organism>
<dbReference type="EMBL" id="FOUE01000001">
    <property type="protein sequence ID" value="SFL86352.1"/>
    <property type="molecule type" value="Genomic_DNA"/>
</dbReference>
<dbReference type="InterPro" id="IPR020103">
    <property type="entry name" value="PsdUridine_synth_cat_dom_sf"/>
</dbReference>
<dbReference type="InterPro" id="IPR036986">
    <property type="entry name" value="S4_RNA-bd_sf"/>
</dbReference>
<evidence type="ECO:0000256" key="6">
    <source>
        <dbReference type="PROSITE-ProRule" id="PRU00182"/>
    </source>
</evidence>
<sequence length="230" mass="24891">MRLDFFIANASGLSRKEAKRALGAGEIEVDGEVCRKGAYKLQSGQQVTLQGQPLALPGERYLMLHKPAGVVCSTEDGDHLSVLSLIPADQRRGLVIVGRLDLDTTGLLLLTTDGQWSHRVTSPRHQCPKTYRVSLAEPLAEDAVVLLTEGVMLRNDSKPAVAADVSLVDELTIDLTITEGRYHQVKRMIAAVGNRVTGLHRLKVGGIMLDPALAAGEYRQLTAEEIACMA</sequence>
<dbReference type="InterPro" id="IPR042092">
    <property type="entry name" value="PsdUridine_s_RsuA/RluB/E/F_cat"/>
</dbReference>
<keyword evidence="2 6" id="KW-0694">RNA-binding</keyword>
<dbReference type="InterPro" id="IPR050343">
    <property type="entry name" value="RsuA_PseudoU_synthase"/>
</dbReference>
<gene>
    <name evidence="9" type="ORF">SAMN04487963_0288</name>
</gene>
<dbReference type="GO" id="GO:0000455">
    <property type="term" value="P:enzyme-directed rRNA pseudouridine synthesis"/>
    <property type="evidence" value="ECO:0007669"/>
    <property type="project" value="UniProtKB-ARBA"/>
</dbReference>
<dbReference type="PANTHER" id="PTHR47683">
    <property type="entry name" value="PSEUDOURIDINE SYNTHASE FAMILY PROTEIN-RELATED"/>
    <property type="match status" value="1"/>
</dbReference>
<feature type="domain" description="RNA-binding S4" evidence="8">
    <location>
        <begin position="1"/>
        <end position="62"/>
    </location>
</feature>
<dbReference type="STRING" id="488535.SAMN04487963_0288"/>
<dbReference type="SUPFAM" id="SSF55120">
    <property type="entry name" value="Pseudouridine synthase"/>
    <property type="match status" value="1"/>
</dbReference>
<protein>
    <recommendedName>
        <fullName evidence="7">Pseudouridine synthase</fullName>
        <ecNumber evidence="7">5.4.99.-</ecNumber>
    </recommendedName>
</protein>
<evidence type="ECO:0000256" key="1">
    <source>
        <dbReference type="ARBA" id="ARBA00008348"/>
    </source>
</evidence>
<evidence type="ECO:0000256" key="3">
    <source>
        <dbReference type="ARBA" id="ARBA00023235"/>
    </source>
</evidence>
<dbReference type="InterPro" id="IPR006145">
    <property type="entry name" value="PsdUridine_synth_RsuA/RluA"/>
</dbReference>
<dbReference type="InterPro" id="IPR002942">
    <property type="entry name" value="S4_RNA-bd"/>
</dbReference>
<dbReference type="Pfam" id="PF01479">
    <property type="entry name" value="S4"/>
    <property type="match status" value="1"/>
</dbReference>
<dbReference type="CDD" id="cd00165">
    <property type="entry name" value="S4"/>
    <property type="match status" value="1"/>
</dbReference>
<dbReference type="InterPro" id="IPR000748">
    <property type="entry name" value="PsdUridine_synth_RsuA/RluB/E/F"/>
</dbReference>
<dbReference type="SUPFAM" id="SSF55174">
    <property type="entry name" value="Alpha-L RNA-binding motif"/>
    <property type="match status" value="1"/>
</dbReference>
<dbReference type="Gene3D" id="3.30.70.1560">
    <property type="entry name" value="Alpha-L RNA-binding motif"/>
    <property type="match status" value="1"/>
</dbReference>
<dbReference type="RefSeq" id="WP_092020116.1">
    <property type="nucleotide sequence ID" value="NZ_FOUE01000001.1"/>
</dbReference>
<evidence type="ECO:0000256" key="2">
    <source>
        <dbReference type="ARBA" id="ARBA00022884"/>
    </source>
</evidence>
<comment type="function">
    <text evidence="5">Responsible for synthesis of pseudouridine from uracil-516 in 16S ribosomal RNA.</text>
</comment>
<evidence type="ECO:0000256" key="4">
    <source>
        <dbReference type="ARBA" id="ARBA00036749"/>
    </source>
</evidence>
<dbReference type="FunFam" id="3.30.70.1560:FF:000001">
    <property type="entry name" value="Pseudouridine synthase"/>
    <property type="match status" value="1"/>
</dbReference>
<comment type="catalytic activity">
    <reaction evidence="4">
        <text>uridine(516) in 16S rRNA = pseudouridine(516) in 16S rRNA</text>
        <dbReference type="Rhea" id="RHEA:38867"/>
        <dbReference type="Rhea" id="RHEA-COMP:10089"/>
        <dbReference type="Rhea" id="RHEA-COMP:10090"/>
        <dbReference type="ChEBI" id="CHEBI:65314"/>
        <dbReference type="ChEBI" id="CHEBI:65315"/>
        <dbReference type="EC" id="5.4.99.19"/>
    </reaction>
</comment>
<dbReference type="InterPro" id="IPR018496">
    <property type="entry name" value="PsdUridine_synth_RsuA/RluB_CS"/>
</dbReference>
<evidence type="ECO:0000256" key="5">
    <source>
        <dbReference type="ARBA" id="ARBA00037590"/>
    </source>
</evidence>
<dbReference type="Gene3D" id="3.10.290.10">
    <property type="entry name" value="RNA-binding S4 domain"/>
    <property type="match status" value="1"/>
</dbReference>
<dbReference type="OrthoDB" id="9807213at2"/>
<keyword evidence="3 7" id="KW-0413">Isomerase</keyword>
<proteinExistence type="inferred from homology"/>
<name>A0A1I4L5U5_9GAMM</name>
<keyword evidence="10" id="KW-1185">Reference proteome</keyword>
<dbReference type="Gene3D" id="3.30.70.580">
    <property type="entry name" value="Pseudouridine synthase I, catalytic domain, N-terminal subdomain"/>
    <property type="match status" value="1"/>
</dbReference>
<dbReference type="PROSITE" id="PS01149">
    <property type="entry name" value="PSI_RSU"/>
    <property type="match status" value="1"/>
</dbReference>
<accession>A0A1I4L5U5</accession>
<dbReference type="CDD" id="cd02553">
    <property type="entry name" value="PseudoU_synth_RsuA"/>
    <property type="match status" value="1"/>
</dbReference>
<comment type="similarity">
    <text evidence="1 7">Belongs to the pseudouridine synthase RsuA family.</text>
</comment>
<dbReference type="AlphaFoldDB" id="A0A1I4L5U5"/>
<dbReference type="PROSITE" id="PS50889">
    <property type="entry name" value="S4"/>
    <property type="match status" value="1"/>
</dbReference>
<dbReference type="EC" id="5.4.99.-" evidence="7"/>
<evidence type="ECO:0000256" key="7">
    <source>
        <dbReference type="RuleBase" id="RU003887"/>
    </source>
</evidence>
<dbReference type="Pfam" id="PF00849">
    <property type="entry name" value="PseudoU_synth_2"/>
    <property type="match status" value="1"/>
</dbReference>
<dbReference type="GO" id="GO:0160136">
    <property type="term" value="F:16S rRNA pseudouridine(516) synthase activity"/>
    <property type="evidence" value="ECO:0007669"/>
    <property type="project" value="UniProtKB-EC"/>
</dbReference>
<evidence type="ECO:0000313" key="9">
    <source>
        <dbReference type="EMBL" id="SFL86352.1"/>
    </source>
</evidence>
<dbReference type="NCBIfam" id="TIGR00093">
    <property type="entry name" value="pseudouridine synthase"/>
    <property type="match status" value="1"/>
</dbReference>
<dbReference type="SMART" id="SM00363">
    <property type="entry name" value="S4"/>
    <property type="match status" value="1"/>
</dbReference>
<evidence type="ECO:0000313" key="10">
    <source>
        <dbReference type="Proteomes" id="UP000198519"/>
    </source>
</evidence>
<evidence type="ECO:0000259" key="8">
    <source>
        <dbReference type="SMART" id="SM00363"/>
    </source>
</evidence>